<dbReference type="InterPro" id="IPR000182">
    <property type="entry name" value="GNAT_dom"/>
</dbReference>
<dbReference type="GO" id="GO:0005737">
    <property type="term" value="C:cytoplasm"/>
    <property type="evidence" value="ECO:0007669"/>
    <property type="project" value="TreeGrafter"/>
</dbReference>
<protein>
    <submittedName>
        <fullName evidence="2">N-acetyltransferase</fullName>
    </submittedName>
</protein>
<sequence length="185" mass="21762">MTFVQLSVDQHISMVQPEYVMAEQLFEVKERNKQHLARYLDFIHDDMTVEEDVTFIKEMLTQQVEGTGRLFIIYYDDMLVGTIDLHGINPKFKKGEIGYWIDEAYAGRGIVPKCVKRLCDFGFTSLDLNKILIYCDVDNHSSNRVAMKAGFKFINTDREEHILRGELRDMHRYELLKREWQASSK</sequence>
<dbReference type="Gene3D" id="3.40.630.30">
    <property type="match status" value="1"/>
</dbReference>
<dbReference type="SUPFAM" id="SSF55729">
    <property type="entry name" value="Acyl-CoA N-acyltransferases (Nat)"/>
    <property type="match status" value="1"/>
</dbReference>
<dbReference type="EMBL" id="PPQW01000030">
    <property type="protein sequence ID" value="PNZ67411.1"/>
    <property type="molecule type" value="Genomic_DNA"/>
</dbReference>
<feature type="domain" description="N-acetyltransferase" evidence="1">
    <location>
        <begin position="26"/>
        <end position="179"/>
    </location>
</feature>
<reference evidence="2 3" key="1">
    <citation type="submission" date="2017-08" db="EMBL/GenBank/DDBJ databases">
        <title>Draft genome sequences of 64 type strains of genus Staph aureus.</title>
        <authorList>
            <person name="Cole K."/>
            <person name="Golubchik T."/>
            <person name="Russell J."/>
            <person name="Foster D."/>
            <person name="Llewelyn M."/>
            <person name="Wilson D."/>
            <person name="Crook D."/>
            <person name="Paul J."/>
        </authorList>
    </citation>
    <scope>NUCLEOTIDE SEQUENCE [LARGE SCALE GENOMIC DNA]</scope>
    <source>
        <strain evidence="2 3">NCTC 12101</strain>
    </source>
</reference>
<dbReference type="PANTHER" id="PTHR43441:SF11">
    <property type="entry name" value="RIBOSOMAL-PROTEIN-SERINE ACETYLTRANSFERASE"/>
    <property type="match status" value="1"/>
</dbReference>
<proteinExistence type="predicted"/>
<dbReference type="GeneID" id="64982968"/>
<name>A0AAP8PPA9_9STAP</name>
<dbReference type="PANTHER" id="PTHR43441">
    <property type="entry name" value="RIBOSOMAL-PROTEIN-SERINE ACETYLTRANSFERASE"/>
    <property type="match status" value="1"/>
</dbReference>
<evidence type="ECO:0000313" key="3">
    <source>
        <dbReference type="Proteomes" id="UP000242470"/>
    </source>
</evidence>
<evidence type="ECO:0000259" key="1">
    <source>
        <dbReference type="PROSITE" id="PS51186"/>
    </source>
</evidence>
<dbReference type="Pfam" id="PF13302">
    <property type="entry name" value="Acetyltransf_3"/>
    <property type="match status" value="1"/>
</dbReference>
<organism evidence="2 3">
    <name type="scientific">Staphylococcus auricularis</name>
    <dbReference type="NCBI Taxonomy" id="29379"/>
    <lineage>
        <taxon>Bacteria</taxon>
        <taxon>Bacillati</taxon>
        <taxon>Bacillota</taxon>
        <taxon>Bacilli</taxon>
        <taxon>Bacillales</taxon>
        <taxon>Staphylococcaceae</taxon>
        <taxon>Staphylococcus</taxon>
    </lineage>
</organism>
<dbReference type="PROSITE" id="PS51186">
    <property type="entry name" value="GNAT"/>
    <property type="match status" value="1"/>
</dbReference>
<evidence type="ECO:0000313" key="2">
    <source>
        <dbReference type="EMBL" id="PNZ67411.1"/>
    </source>
</evidence>
<dbReference type="AlphaFoldDB" id="A0AAP8PPA9"/>
<dbReference type="Proteomes" id="UP000242470">
    <property type="component" value="Unassembled WGS sequence"/>
</dbReference>
<accession>A0AAP8PPA9</accession>
<dbReference type="GO" id="GO:0008999">
    <property type="term" value="F:protein-N-terminal-alanine acetyltransferase activity"/>
    <property type="evidence" value="ECO:0007669"/>
    <property type="project" value="TreeGrafter"/>
</dbReference>
<comment type="caution">
    <text evidence="2">The sequence shown here is derived from an EMBL/GenBank/DDBJ whole genome shotgun (WGS) entry which is preliminary data.</text>
</comment>
<gene>
    <name evidence="2" type="ORF">CD158_06200</name>
</gene>
<dbReference type="InterPro" id="IPR051908">
    <property type="entry name" value="Ribosomal_N-acetyltransferase"/>
</dbReference>
<dbReference type="InterPro" id="IPR016181">
    <property type="entry name" value="Acyl_CoA_acyltransferase"/>
</dbReference>
<dbReference type="RefSeq" id="WP_059107995.1">
    <property type="nucleotide sequence ID" value="NZ_AP024589.1"/>
</dbReference>
<dbReference type="GO" id="GO:1990189">
    <property type="term" value="F:protein N-terminal-serine acetyltransferase activity"/>
    <property type="evidence" value="ECO:0007669"/>
    <property type="project" value="TreeGrafter"/>
</dbReference>